<dbReference type="GO" id="GO:0003700">
    <property type="term" value="F:DNA-binding transcription factor activity"/>
    <property type="evidence" value="ECO:0007669"/>
    <property type="project" value="InterPro"/>
</dbReference>
<dbReference type="AlphaFoldDB" id="A0A7W7YWS5"/>
<evidence type="ECO:0000256" key="3">
    <source>
        <dbReference type="ARBA" id="ARBA00023163"/>
    </source>
</evidence>
<dbReference type="PROSITE" id="PS51464">
    <property type="entry name" value="SIS"/>
    <property type="match status" value="1"/>
</dbReference>
<evidence type="ECO:0000259" key="5">
    <source>
        <dbReference type="PROSITE" id="PS51464"/>
    </source>
</evidence>
<evidence type="ECO:0000256" key="1">
    <source>
        <dbReference type="ARBA" id="ARBA00023015"/>
    </source>
</evidence>
<organism evidence="6 7">
    <name type="scientific">Shinella fusca</name>
    <dbReference type="NCBI Taxonomy" id="544480"/>
    <lineage>
        <taxon>Bacteria</taxon>
        <taxon>Pseudomonadati</taxon>
        <taxon>Pseudomonadota</taxon>
        <taxon>Alphaproteobacteria</taxon>
        <taxon>Hyphomicrobiales</taxon>
        <taxon>Rhizobiaceae</taxon>
        <taxon>Shinella</taxon>
    </lineage>
</organism>
<dbReference type="EMBL" id="JACHIK010000010">
    <property type="protein sequence ID" value="MBB5043619.1"/>
    <property type="molecule type" value="Genomic_DNA"/>
</dbReference>
<dbReference type="SUPFAM" id="SSF46689">
    <property type="entry name" value="Homeodomain-like"/>
    <property type="match status" value="1"/>
</dbReference>
<dbReference type="GO" id="GO:0003677">
    <property type="term" value="F:DNA binding"/>
    <property type="evidence" value="ECO:0007669"/>
    <property type="project" value="UniProtKB-KW"/>
</dbReference>
<protein>
    <submittedName>
        <fullName evidence="6">DNA-binding MurR/RpiR family transcriptional regulator</fullName>
    </submittedName>
</protein>
<evidence type="ECO:0000256" key="2">
    <source>
        <dbReference type="ARBA" id="ARBA00023125"/>
    </source>
</evidence>
<dbReference type="InterPro" id="IPR036388">
    <property type="entry name" value="WH-like_DNA-bd_sf"/>
</dbReference>
<dbReference type="GO" id="GO:1901135">
    <property type="term" value="P:carbohydrate derivative metabolic process"/>
    <property type="evidence" value="ECO:0007669"/>
    <property type="project" value="InterPro"/>
</dbReference>
<proteinExistence type="predicted"/>
<feature type="domain" description="SIS" evidence="5">
    <location>
        <begin position="126"/>
        <end position="264"/>
    </location>
</feature>
<dbReference type="InterPro" id="IPR035472">
    <property type="entry name" value="RpiR-like_SIS"/>
</dbReference>
<dbReference type="PANTHER" id="PTHR30514:SF18">
    <property type="entry name" value="RPIR-FAMILY TRANSCRIPTIONAL REGULATOR"/>
    <property type="match status" value="1"/>
</dbReference>
<dbReference type="InterPro" id="IPR009057">
    <property type="entry name" value="Homeodomain-like_sf"/>
</dbReference>
<sequence length="281" mass="30731">MSAMTILDRIKAKSRKLTEADQKLIAAMLENRAEAAFLSGPQLSQRASVHEATATRLAQKLGFKGYPDLRAELQREVLLDQDAANRMRRSVEKVEHGDYLTDLIAAEIAALETLARSVPQADVDRAADLIFEACRVFVFGQGHAQSVAGFLQRRLDRFGMSTVALTGRGRDIAERLVGIGGNDLVIALAFRKQPQSYGPLMRHAARVGARTILISDLAGPLMEPAADLMLAAPRGRSGSEFQTPTIPFAIVNGIVLTIAGRHEREVIGRLEKLSELFNDFD</sequence>
<dbReference type="InterPro" id="IPR001347">
    <property type="entry name" value="SIS_dom"/>
</dbReference>
<dbReference type="CDD" id="cd05013">
    <property type="entry name" value="SIS_RpiR"/>
    <property type="match status" value="1"/>
</dbReference>
<dbReference type="PANTHER" id="PTHR30514">
    <property type="entry name" value="GLUCOKINASE"/>
    <property type="match status" value="1"/>
</dbReference>
<evidence type="ECO:0000259" key="4">
    <source>
        <dbReference type="PROSITE" id="PS51071"/>
    </source>
</evidence>
<accession>A0A7W7YWS5</accession>
<dbReference type="InterPro" id="IPR000281">
    <property type="entry name" value="HTH_RpiR"/>
</dbReference>
<dbReference type="PROSITE" id="PS51071">
    <property type="entry name" value="HTH_RPIR"/>
    <property type="match status" value="1"/>
</dbReference>
<dbReference type="Gene3D" id="1.10.10.10">
    <property type="entry name" value="Winged helix-like DNA-binding domain superfamily/Winged helix DNA-binding domain"/>
    <property type="match status" value="1"/>
</dbReference>
<dbReference type="InterPro" id="IPR046348">
    <property type="entry name" value="SIS_dom_sf"/>
</dbReference>
<evidence type="ECO:0000313" key="6">
    <source>
        <dbReference type="EMBL" id="MBB5043619.1"/>
    </source>
</evidence>
<gene>
    <name evidence="6" type="ORF">HNQ66_003029</name>
</gene>
<reference evidence="6 7" key="1">
    <citation type="submission" date="2020-08" db="EMBL/GenBank/DDBJ databases">
        <title>Genomic Encyclopedia of Type Strains, Phase IV (KMG-IV): sequencing the most valuable type-strain genomes for metagenomic binning, comparative biology and taxonomic classification.</title>
        <authorList>
            <person name="Goeker M."/>
        </authorList>
    </citation>
    <scope>NUCLEOTIDE SEQUENCE [LARGE SCALE GENOMIC DNA]</scope>
    <source>
        <strain evidence="6 7">DSM 21319</strain>
    </source>
</reference>
<keyword evidence="2 6" id="KW-0238">DNA-binding</keyword>
<dbReference type="InterPro" id="IPR047640">
    <property type="entry name" value="RpiR-like"/>
</dbReference>
<keyword evidence="3" id="KW-0804">Transcription</keyword>
<dbReference type="SUPFAM" id="SSF53697">
    <property type="entry name" value="SIS domain"/>
    <property type="match status" value="1"/>
</dbReference>
<dbReference type="Proteomes" id="UP000535406">
    <property type="component" value="Unassembled WGS sequence"/>
</dbReference>
<dbReference type="Gene3D" id="3.40.50.10490">
    <property type="entry name" value="Glucose-6-phosphate isomerase like protein, domain 1"/>
    <property type="match status" value="1"/>
</dbReference>
<keyword evidence="7" id="KW-1185">Reference proteome</keyword>
<dbReference type="Pfam" id="PF01418">
    <property type="entry name" value="HTH_6"/>
    <property type="match status" value="1"/>
</dbReference>
<feature type="domain" description="HTH rpiR-type" evidence="4">
    <location>
        <begin position="4"/>
        <end position="80"/>
    </location>
</feature>
<name>A0A7W7YWS5_9HYPH</name>
<evidence type="ECO:0000313" key="7">
    <source>
        <dbReference type="Proteomes" id="UP000535406"/>
    </source>
</evidence>
<dbReference type="GO" id="GO:0097367">
    <property type="term" value="F:carbohydrate derivative binding"/>
    <property type="evidence" value="ECO:0007669"/>
    <property type="project" value="InterPro"/>
</dbReference>
<comment type="caution">
    <text evidence="6">The sequence shown here is derived from an EMBL/GenBank/DDBJ whole genome shotgun (WGS) entry which is preliminary data.</text>
</comment>
<keyword evidence="1" id="KW-0805">Transcription regulation</keyword>